<organism evidence="5 6">
    <name type="scientific">Bacteroides ovatus</name>
    <dbReference type="NCBI Taxonomy" id="28116"/>
    <lineage>
        <taxon>Bacteria</taxon>
        <taxon>Pseudomonadati</taxon>
        <taxon>Bacteroidota</taxon>
        <taxon>Bacteroidia</taxon>
        <taxon>Bacteroidales</taxon>
        <taxon>Bacteroidaceae</taxon>
        <taxon>Bacteroides</taxon>
    </lineage>
</organism>
<proteinExistence type="inferred from homology"/>
<dbReference type="SUPFAM" id="SSF116734">
    <property type="entry name" value="DNA methylase specificity domain"/>
    <property type="match status" value="2"/>
</dbReference>
<feature type="domain" description="Type I restriction modification DNA specificity" evidence="4">
    <location>
        <begin position="177"/>
        <end position="331"/>
    </location>
</feature>
<comment type="caution">
    <text evidence="5">The sequence shown here is derived from an EMBL/GenBank/DDBJ whole genome shotgun (WGS) entry which is preliminary data.</text>
</comment>
<comment type="similarity">
    <text evidence="1">Belongs to the type-I restriction system S methylase family.</text>
</comment>
<evidence type="ECO:0000313" key="6">
    <source>
        <dbReference type="Proteomes" id="UP000283329"/>
    </source>
</evidence>
<keyword evidence="2" id="KW-0680">Restriction system</keyword>
<dbReference type="CDD" id="cd17254">
    <property type="entry name" value="RMtype1_S_FclI-TRD1-CR1_like"/>
    <property type="match status" value="1"/>
</dbReference>
<dbReference type="InterPro" id="IPR044946">
    <property type="entry name" value="Restrct_endonuc_typeI_TRD_sf"/>
</dbReference>
<reference evidence="5 6" key="1">
    <citation type="submission" date="2018-08" db="EMBL/GenBank/DDBJ databases">
        <title>A genome reference for cultivated species of the human gut microbiota.</title>
        <authorList>
            <person name="Zou Y."/>
            <person name="Xue W."/>
            <person name="Luo G."/>
        </authorList>
    </citation>
    <scope>NUCLEOTIDE SEQUENCE [LARGE SCALE GENOMIC DNA]</scope>
    <source>
        <strain evidence="5 6">AM17-48</strain>
    </source>
</reference>
<keyword evidence="5" id="KW-0255">Endonuclease</keyword>
<evidence type="ECO:0000259" key="4">
    <source>
        <dbReference type="Pfam" id="PF01420"/>
    </source>
</evidence>
<evidence type="ECO:0000256" key="3">
    <source>
        <dbReference type="ARBA" id="ARBA00023125"/>
    </source>
</evidence>
<dbReference type="Pfam" id="PF01420">
    <property type="entry name" value="Methylase_S"/>
    <property type="match status" value="2"/>
</dbReference>
<dbReference type="GO" id="GO:0009307">
    <property type="term" value="P:DNA restriction-modification system"/>
    <property type="evidence" value="ECO:0007669"/>
    <property type="project" value="UniProtKB-KW"/>
</dbReference>
<protein>
    <submittedName>
        <fullName evidence="5">Restriction endonuclease subunit S</fullName>
    </submittedName>
</protein>
<evidence type="ECO:0000256" key="1">
    <source>
        <dbReference type="ARBA" id="ARBA00010923"/>
    </source>
</evidence>
<accession>A0A414WPW6</accession>
<dbReference type="Proteomes" id="UP000283329">
    <property type="component" value="Unassembled WGS sequence"/>
</dbReference>
<dbReference type="PANTHER" id="PTHR43140:SF1">
    <property type="entry name" value="TYPE I RESTRICTION ENZYME ECOKI SPECIFICITY SUBUNIT"/>
    <property type="match status" value="1"/>
</dbReference>
<name>A0A414WPW6_BACOV</name>
<sequence>MRFLESEFEKYIAKKGDLLVCEGGDIGRAAIWNYDYNICIQNHLHRLRAYIPVCTKYFLFSLMDSKAKGVIKGKGIGLMSLSANDLHNIIIALPPLSEQYRIVTEIEHWFTLISQIEQDKSALQSVIKQAKSKILRLAIYGKLVPQDPNDEPASELLKRINPNAEITCDNGHYTQLPDGWAAIKVGDVAIYINGRAFKPEDWMCEGLPIIRIQNLNDKNAGYNRTTKTYESKYLIHNGDLLFAWAASLGTYIWNGGNAWLNQHIFKVEPYQFIEKSYLYYIFKTMTTEFYAQSHGSGMVHITKKQFENIELLLPPLKEQKRIVQTLEQISTNLDQIVESL</sequence>
<keyword evidence="3" id="KW-0238">DNA-binding</keyword>
<dbReference type="GO" id="GO:0003677">
    <property type="term" value="F:DNA binding"/>
    <property type="evidence" value="ECO:0007669"/>
    <property type="project" value="UniProtKB-KW"/>
</dbReference>
<feature type="domain" description="Type I restriction modification DNA specificity" evidence="4">
    <location>
        <begin position="8"/>
        <end position="118"/>
    </location>
</feature>
<evidence type="ECO:0000313" key="5">
    <source>
        <dbReference type="EMBL" id="RHH38684.1"/>
    </source>
</evidence>
<dbReference type="AlphaFoldDB" id="A0A414WPW6"/>
<dbReference type="EMBL" id="QRJR01000049">
    <property type="protein sequence ID" value="RHH38684.1"/>
    <property type="molecule type" value="Genomic_DNA"/>
</dbReference>
<dbReference type="PANTHER" id="PTHR43140">
    <property type="entry name" value="TYPE-1 RESTRICTION ENZYME ECOKI SPECIFICITY PROTEIN"/>
    <property type="match status" value="1"/>
</dbReference>
<dbReference type="GO" id="GO:0004519">
    <property type="term" value="F:endonuclease activity"/>
    <property type="evidence" value="ECO:0007669"/>
    <property type="project" value="UniProtKB-KW"/>
</dbReference>
<dbReference type="InterPro" id="IPR000055">
    <property type="entry name" value="Restrct_endonuc_typeI_TRD"/>
</dbReference>
<dbReference type="Gene3D" id="3.90.220.20">
    <property type="entry name" value="DNA methylase specificity domains"/>
    <property type="match status" value="2"/>
</dbReference>
<keyword evidence="5" id="KW-0378">Hydrolase</keyword>
<evidence type="ECO:0000256" key="2">
    <source>
        <dbReference type="ARBA" id="ARBA00022747"/>
    </source>
</evidence>
<dbReference type="InterPro" id="IPR051212">
    <property type="entry name" value="Type-I_RE_S_subunit"/>
</dbReference>
<gene>
    <name evidence="5" type="ORF">DW206_25595</name>
</gene>
<keyword evidence="5" id="KW-0540">Nuclease</keyword>